<evidence type="ECO:0000256" key="4">
    <source>
        <dbReference type="RuleBase" id="RU362092"/>
    </source>
</evidence>
<dbReference type="GO" id="GO:0031422">
    <property type="term" value="C:RecQ family helicase-topoisomerase III complex"/>
    <property type="evidence" value="ECO:0007669"/>
    <property type="project" value="TreeGrafter"/>
</dbReference>
<keyword evidence="1 4" id="KW-0799">Topoisomerase</keyword>
<dbReference type="Proteomes" id="UP000023152">
    <property type="component" value="Unassembled WGS sequence"/>
</dbReference>
<dbReference type="InterPro" id="IPR023405">
    <property type="entry name" value="Topo_IA_core_domain"/>
</dbReference>
<dbReference type="PRINTS" id="PR00417">
    <property type="entry name" value="PRTPISMRASEI"/>
</dbReference>
<keyword evidence="3 4" id="KW-0413">Isomerase</keyword>
<gene>
    <name evidence="6" type="ORF">RFI_34748</name>
</gene>
<dbReference type="GO" id="GO:0006310">
    <property type="term" value="P:DNA recombination"/>
    <property type="evidence" value="ECO:0007669"/>
    <property type="project" value="TreeGrafter"/>
</dbReference>
<dbReference type="Gene3D" id="1.10.460.10">
    <property type="entry name" value="Topoisomerase I, domain 2"/>
    <property type="match status" value="1"/>
</dbReference>
<dbReference type="Pfam" id="PF01131">
    <property type="entry name" value="Topoisom_bac"/>
    <property type="match status" value="1"/>
</dbReference>
<dbReference type="PROSITE" id="PS52039">
    <property type="entry name" value="TOPO_IA_2"/>
    <property type="match status" value="1"/>
</dbReference>
<dbReference type="PANTHER" id="PTHR11390">
    <property type="entry name" value="PROKARYOTIC DNA TOPOISOMERASE"/>
    <property type="match status" value="1"/>
</dbReference>
<dbReference type="InterPro" id="IPR013826">
    <property type="entry name" value="Topo_IA_cen_sub3"/>
</dbReference>
<comment type="similarity">
    <text evidence="4">Belongs to the type IA topoisomerase family.</text>
</comment>
<dbReference type="SUPFAM" id="SSF56712">
    <property type="entry name" value="Prokaryotic type I DNA topoisomerase"/>
    <property type="match status" value="1"/>
</dbReference>
<organism evidence="6 7">
    <name type="scientific">Reticulomyxa filosa</name>
    <dbReference type="NCBI Taxonomy" id="46433"/>
    <lineage>
        <taxon>Eukaryota</taxon>
        <taxon>Sar</taxon>
        <taxon>Rhizaria</taxon>
        <taxon>Retaria</taxon>
        <taxon>Foraminifera</taxon>
        <taxon>Monothalamids</taxon>
        <taxon>Reticulomyxidae</taxon>
        <taxon>Reticulomyxa</taxon>
    </lineage>
</organism>
<comment type="caution">
    <text evidence="6">The sequence shown here is derived from an EMBL/GenBank/DDBJ whole genome shotgun (WGS) entry which is preliminary data.</text>
</comment>
<dbReference type="InterPro" id="IPR000380">
    <property type="entry name" value="Topo_IA"/>
</dbReference>
<evidence type="ECO:0000256" key="1">
    <source>
        <dbReference type="ARBA" id="ARBA00023029"/>
    </source>
</evidence>
<comment type="function">
    <text evidence="4">Introduces a single-strand break via transesterification at a target site in duplex DNA. Releases the supercoiling and torsional tension of DNA introduced during the DNA replication and transcription by transiently cleaving and rejoining one strand of the DNA duplex. The scissile phosphodiester is attacked by the catalytic tyrosine of the enzyme, resulting in the formation of a DNA-(5'-phosphotyrosyl)-enzyme intermediate and the expulsion of a 3'-OH DNA strand.</text>
</comment>
<proteinExistence type="inferred from homology"/>
<dbReference type="EC" id="5.6.2.1" evidence="4"/>
<dbReference type="Gene3D" id="1.10.290.10">
    <property type="entry name" value="Topoisomerase I, domain 4"/>
    <property type="match status" value="1"/>
</dbReference>
<dbReference type="AlphaFoldDB" id="X6LPK7"/>
<dbReference type="SMART" id="SM00437">
    <property type="entry name" value="TOP1Ac"/>
    <property type="match status" value="1"/>
</dbReference>
<dbReference type="InterPro" id="IPR013825">
    <property type="entry name" value="Topo_IA_cen_sub2"/>
</dbReference>
<evidence type="ECO:0000313" key="6">
    <source>
        <dbReference type="EMBL" id="ETO02670.1"/>
    </source>
</evidence>
<evidence type="ECO:0000313" key="7">
    <source>
        <dbReference type="Proteomes" id="UP000023152"/>
    </source>
</evidence>
<dbReference type="PANTHER" id="PTHR11390:SF21">
    <property type="entry name" value="DNA TOPOISOMERASE 3-ALPHA"/>
    <property type="match status" value="1"/>
</dbReference>
<dbReference type="GO" id="GO:0003917">
    <property type="term" value="F:DNA topoisomerase type I (single strand cut, ATP-independent) activity"/>
    <property type="evidence" value="ECO:0007669"/>
    <property type="project" value="UniProtKB-EC"/>
</dbReference>
<sequence length="141" mass="16099">SDAEEKVYELIVRHFLACCSADAKGFVTKVKLSIANEMFEVNGVEVVAKNFLEIYPYQKWSNQHIPSFTLNQEFIPSAVSMTEGATRPPPLLAENDLIDLMDKHGIGTDATMAKHIRTIQERVCFVLFYFALLLKKNRHFF</sequence>
<feature type="non-terminal residue" evidence="6">
    <location>
        <position position="1"/>
    </location>
</feature>
<dbReference type="GO" id="GO:0003677">
    <property type="term" value="F:DNA binding"/>
    <property type="evidence" value="ECO:0007669"/>
    <property type="project" value="UniProtKB-KW"/>
</dbReference>
<evidence type="ECO:0000259" key="5">
    <source>
        <dbReference type="PROSITE" id="PS52039"/>
    </source>
</evidence>
<evidence type="ECO:0000256" key="3">
    <source>
        <dbReference type="ARBA" id="ARBA00023235"/>
    </source>
</evidence>
<accession>X6LPK7</accession>
<dbReference type="GO" id="GO:0006281">
    <property type="term" value="P:DNA repair"/>
    <property type="evidence" value="ECO:0007669"/>
    <property type="project" value="TreeGrafter"/>
</dbReference>
<protein>
    <recommendedName>
        <fullName evidence="4">DNA topoisomerase</fullName>
        <ecNumber evidence="4">5.6.2.1</ecNumber>
    </recommendedName>
</protein>
<dbReference type="EMBL" id="ASPP01035178">
    <property type="protein sequence ID" value="ETO02670.1"/>
    <property type="molecule type" value="Genomic_DNA"/>
</dbReference>
<dbReference type="InterPro" id="IPR003602">
    <property type="entry name" value="Topo_IA_DNA-bd_dom"/>
</dbReference>
<dbReference type="GO" id="GO:0006265">
    <property type="term" value="P:DNA topological change"/>
    <property type="evidence" value="ECO:0007669"/>
    <property type="project" value="InterPro"/>
</dbReference>
<keyword evidence="2 4" id="KW-0238">DNA-binding</keyword>
<comment type="catalytic activity">
    <reaction evidence="4">
        <text>ATP-independent breakage of single-stranded DNA, followed by passage and rejoining.</text>
        <dbReference type="EC" id="5.6.2.1"/>
    </reaction>
</comment>
<name>X6LPK7_RETFI</name>
<dbReference type="InterPro" id="IPR013497">
    <property type="entry name" value="Topo_IA_cen"/>
</dbReference>
<feature type="domain" description="Topo IA-type catalytic" evidence="5">
    <location>
        <begin position="1"/>
        <end position="141"/>
    </location>
</feature>
<dbReference type="InterPro" id="IPR013824">
    <property type="entry name" value="Topo_IA_cen_sub1"/>
</dbReference>
<reference evidence="6 7" key="1">
    <citation type="journal article" date="2013" name="Curr. Biol.">
        <title>The Genome of the Foraminiferan Reticulomyxa filosa.</title>
        <authorList>
            <person name="Glockner G."/>
            <person name="Hulsmann N."/>
            <person name="Schleicher M."/>
            <person name="Noegel A.A."/>
            <person name="Eichinger L."/>
            <person name="Gallinger C."/>
            <person name="Pawlowski J."/>
            <person name="Sierra R."/>
            <person name="Euteneuer U."/>
            <person name="Pillet L."/>
            <person name="Moustafa A."/>
            <person name="Platzer M."/>
            <person name="Groth M."/>
            <person name="Szafranski K."/>
            <person name="Schliwa M."/>
        </authorList>
    </citation>
    <scope>NUCLEOTIDE SEQUENCE [LARGE SCALE GENOMIC DNA]</scope>
</reference>
<keyword evidence="7" id="KW-1185">Reference proteome</keyword>
<dbReference type="OrthoDB" id="430051at2759"/>
<evidence type="ECO:0000256" key="2">
    <source>
        <dbReference type="ARBA" id="ARBA00023125"/>
    </source>
</evidence>
<dbReference type="GO" id="GO:0005634">
    <property type="term" value="C:nucleus"/>
    <property type="evidence" value="ECO:0007669"/>
    <property type="project" value="TreeGrafter"/>
</dbReference>
<dbReference type="Gene3D" id="2.70.20.10">
    <property type="entry name" value="Topoisomerase I, domain 3"/>
    <property type="match status" value="1"/>
</dbReference>